<reference evidence="1" key="1">
    <citation type="journal article" date="2014" name="Front. Microbiol.">
        <title>High frequency of phylogenetically diverse reductive dehalogenase-homologous genes in deep subseafloor sedimentary metagenomes.</title>
        <authorList>
            <person name="Kawai M."/>
            <person name="Futagami T."/>
            <person name="Toyoda A."/>
            <person name="Takaki Y."/>
            <person name="Nishi S."/>
            <person name="Hori S."/>
            <person name="Arai W."/>
            <person name="Tsubouchi T."/>
            <person name="Morono Y."/>
            <person name="Uchiyama I."/>
            <person name="Ito T."/>
            <person name="Fujiyama A."/>
            <person name="Inagaki F."/>
            <person name="Takami H."/>
        </authorList>
    </citation>
    <scope>NUCLEOTIDE SEQUENCE</scope>
    <source>
        <strain evidence="1">Expedition CK06-06</strain>
    </source>
</reference>
<sequence length="50" mass="5985">MTLENKIPAYESLEMKFQDIGEFGLYLHIPFCRQICPYCPYNKEIYHPEA</sequence>
<protein>
    <recommendedName>
        <fullName evidence="2">Coproporphyrinogen III oxidase</fullName>
    </recommendedName>
</protein>
<accession>X1ALD9</accession>
<proteinExistence type="predicted"/>
<dbReference type="EMBL" id="BART01009967">
    <property type="protein sequence ID" value="GAG83324.1"/>
    <property type="molecule type" value="Genomic_DNA"/>
</dbReference>
<dbReference type="InterPro" id="IPR058240">
    <property type="entry name" value="rSAM_sf"/>
</dbReference>
<comment type="caution">
    <text evidence="1">The sequence shown here is derived from an EMBL/GenBank/DDBJ whole genome shotgun (WGS) entry which is preliminary data.</text>
</comment>
<evidence type="ECO:0008006" key="2">
    <source>
        <dbReference type="Google" id="ProtNLM"/>
    </source>
</evidence>
<name>X1ALD9_9ZZZZ</name>
<evidence type="ECO:0000313" key="1">
    <source>
        <dbReference type="EMBL" id="GAG83324.1"/>
    </source>
</evidence>
<gene>
    <name evidence="1" type="ORF">S01H4_21889</name>
</gene>
<dbReference type="AlphaFoldDB" id="X1ALD9"/>
<organism evidence="1">
    <name type="scientific">marine sediment metagenome</name>
    <dbReference type="NCBI Taxonomy" id="412755"/>
    <lineage>
        <taxon>unclassified sequences</taxon>
        <taxon>metagenomes</taxon>
        <taxon>ecological metagenomes</taxon>
    </lineage>
</organism>
<dbReference type="SUPFAM" id="SSF102114">
    <property type="entry name" value="Radical SAM enzymes"/>
    <property type="match status" value="1"/>
</dbReference>
<feature type="non-terminal residue" evidence="1">
    <location>
        <position position="50"/>
    </location>
</feature>